<evidence type="ECO:0000256" key="1">
    <source>
        <dbReference type="ARBA" id="ARBA00001917"/>
    </source>
</evidence>
<evidence type="ECO:0000256" key="6">
    <source>
        <dbReference type="ARBA" id="ARBA00022857"/>
    </source>
</evidence>
<dbReference type="InterPro" id="IPR008254">
    <property type="entry name" value="Flavodoxin/NO_synth"/>
</dbReference>
<dbReference type="Pfam" id="PF00175">
    <property type="entry name" value="NAD_binding_1"/>
    <property type="match status" value="1"/>
</dbReference>
<sequence>METTILSLPLIPVATAVVVGILVAALLLWRRGGQDKSSVAAPSASHARSNGALAAQEAEADSREKCVILFGTQTGTAERFAKGLRAQLESKYGGSTAFEVLDIEQYDFASKLPGEKLVFLLMATYGDGDPTDSATEFWTWLSEAAESGAQEDLLQGVTFGVFGLGNRQYEHFCAMGKKVSNAMKALGASELLRRGEGDDDRDIDEDFDKWCAELFPALDASTLVQKAEGATDVMSAAFLAAYDVEEVADAPTSQVDRLPPSGTGLNSHSPFLATVTAVRELHAGGDRSCVHVELDIAGCKATYDAGDHVAVFAENSDAVVSAAAAALGLPLNYCFRLSLPSPNKHSLPEPAVAGPLTLRCALARYADLLSAPNKAALLALAACATDAGEAKRLQRLASVEGKDDYHAYVVAPKRSLLEVMQDFPSAKPSLGAFFGSVAPHLQPRYYSISSAPQLHPKSVHITCAVVREKMPTGRVHEGVASCWLSRLQEGDRVPCFLRHSTFKLPRDPATPVVMVGPGTGLAPFRGFLQQRAALLKSGKKLGAAHLFFGCRNRKHDFIYEDELEAAVAQGSITQLHAAFSRERAQKEYVQHHMEAHANEVWSILCDSAGGYLYVCGDAKNMAKDVHRTLHAIAVKATGCSEAKAEELVKRLSESGRYHKDVW</sequence>
<evidence type="ECO:0000256" key="9">
    <source>
        <dbReference type="SAM" id="Phobius"/>
    </source>
</evidence>
<keyword evidence="7" id="KW-0560">Oxidoreductase</keyword>
<dbReference type="Gene3D" id="3.40.50.80">
    <property type="entry name" value="Nucleotide-binding domain of ferredoxin-NADP reductase (FNR) module"/>
    <property type="match status" value="1"/>
</dbReference>
<dbReference type="PROSITE" id="PS51384">
    <property type="entry name" value="FAD_FR"/>
    <property type="match status" value="1"/>
</dbReference>
<dbReference type="STRING" id="3076.A0A2P6U0K1"/>
<evidence type="ECO:0000256" key="2">
    <source>
        <dbReference type="ARBA" id="ARBA00001974"/>
    </source>
</evidence>
<feature type="transmembrane region" description="Helical" evidence="9">
    <location>
        <begin position="6"/>
        <end position="29"/>
    </location>
</feature>
<keyword evidence="3" id="KW-0285">Flavoprotein</keyword>
<dbReference type="FunFam" id="3.40.50.80:FF:000001">
    <property type="entry name" value="NADPH--cytochrome P450 reductase 1"/>
    <property type="match status" value="1"/>
</dbReference>
<dbReference type="Proteomes" id="UP000239899">
    <property type="component" value="Unassembled WGS sequence"/>
</dbReference>
<name>A0A2P6U0K1_CHLSO</name>
<dbReference type="PROSITE" id="PS50902">
    <property type="entry name" value="FLAVODOXIN_LIKE"/>
    <property type="match status" value="1"/>
</dbReference>
<dbReference type="InterPro" id="IPR003097">
    <property type="entry name" value="CysJ-like_FAD-binding"/>
</dbReference>
<dbReference type="InterPro" id="IPR001709">
    <property type="entry name" value="Flavoprot_Pyr_Nucl_cyt_Rdtase"/>
</dbReference>
<dbReference type="InterPro" id="IPR001094">
    <property type="entry name" value="Flavdoxin-like"/>
</dbReference>
<keyword evidence="13" id="KW-1185">Reference proteome</keyword>
<feature type="domain" description="FAD-binding FR-type" evidence="11">
    <location>
        <begin position="268"/>
        <end position="505"/>
    </location>
</feature>
<dbReference type="PRINTS" id="PR00371">
    <property type="entry name" value="FPNCR"/>
</dbReference>
<dbReference type="PRINTS" id="PR00369">
    <property type="entry name" value="FLAVODOXIN"/>
</dbReference>
<comment type="cofactor">
    <cofactor evidence="2">
        <name>FAD</name>
        <dbReference type="ChEBI" id="CHEBI:57692"/>
    </cofactor>
</comment>
<evidence type="ECO:0000259" key="11">
    <source>
        <dbReference type="PROSITE" id="PS51384"/>
    </source>
</evidence>
<dbReference type="PANTHER" id="PTHR19384:SF17">
    <property type="entry name" value="NADPH--CYTOCHROME P450 REDUCTASE"/>
    <property type="match status" value="1"/>
</dbReference>
<evidence type="ECO:0000313" key="13">
    <source>
        <dbReference type="Proteomes" id="UP000239899"/>
    </source>
</evidence>
<reference evidence="12 13" key="1">
    <citation type="journal article" date="2018" name="Plant J.">
        <title>Genome sequences of Chlorella sorokiniana UTEX 1602 and Micractinium conductrix SAG 241.80: implications to maltose excretion by a green alga.</title>
        <authorList>
            <person name="Arriola M.B."/>
            <person name="Velmurugan N."/>
            <person name="Zhang Y."/>
            <person name="Plunkett M.H."/>
            <person name="Hondzo H."/>
            <person name="Barney B.M."/>
        </authorList>
    </citation>
    <scope>NUCLEOTIDE SEQUENCE [LARGE SCALE GENOMIC DNA]</scope>
    <source>
        <strain evidence="13">UTEX 1602</strain>
    </source>
</reference>
<dbReference type="InterPro" id="IPR023173">
    <property type="entry name" value="NADPH_Cyt_P450_Rdtase_alpha"/>
</dbReference>
<evidence type="ECO:0000256" key="7">
    <source>
        <dbReference type="ARBA" id="ARBA00023002"/>
    </source>
</evidence>
<evidence type="ECO:0000256" key="3">
    <source>
        <dbReference type="ARBA" id="ARBA00022630"/>
    </source>
</evidence>
<comment type="cofactor">
    <cofactor evidence="1">
        <name>FMN</name>
        <dbReference type="ChEBI" id="CHEBI:58210"/>
    </cofactor>
</comment>
<comment type="caution">
    <text evidence="12">The sequence shown here is derived from an EMBL/GenBank/DDBJ whole genome shotgun (WGS) entry which is preliminary data.</text>
</comment>
<dbReference type="InterPro" id="IPR017927">
    <property type="entry name" value="FAD-bd_FR_type"/>
</dbReference>
<keyword evidence="9" id="KW-0472">Membrane</keyword>
<dbReference type="SUPFAM" id="SSF52218">
    <property type="entry name" value="Flavoproteins"/>
    <property type="match status" value="1"/>
</dbReference>
<evidence type="ECO:0000256" key="4">
    <source>
        <dbReference type="ARBA" id="ARBA00022643"/>
    </source>
</evidence>
<evidence type="ECO:0000313" key="12">
    <source>
        <dbReference type="EMBL" id="PRW59852.1"/>
    </source>
</evidence>
<dbReference type="GO" id="GO:0050660">
    <property type="term" value="F:flavin adenine dinucleotide binding"/>
    <property type="evidence" value="ECO:0007669"/>
    <property type="project" value="TreeGrafter"/>
</dbReference>
<feature type="domain" description="Flavodoxin-like" evidence="10">
    <location>
        <begin position="66"/>
        <end position="215"/>
    </location>
</feature>
<keyword evidence="4" id="KW-0288">FMN</keyword>
<dbReference type="EC" id="1.6.2.4" evidence="8"/>
<gene>
    <name evidence="12" type="ORF">C2E21_1583</name>
</gene>
<keyword evidence="5" id="KW-0274">FAD</keyword>
<dbReference type="InterPro" id="IPR029039">
    <property type="entry name" value="Flavoprotein-like_sf"/>
</dbReference>
<dbReference type="Gene3D" id="3.40.50.360">
    <property type="match status" value="1"/>
</dbReference>
<keyword evidence="9" id="KW-0812">Transmembrane</keyword>
<dbReference type="GO" id="GO:0005829">
    <property type="term" value="C:cytosol"/>
    <property type="evidence" value="ECO:0007669"/>
    <property type="project" value="TreeGrafter"/>
</dbReference>
<dbReference type="Pfam" id="PF00258">
    <property type="entry name" value="Flavodoxin_1"/>
    <property type="match status" value="1"/>
</dbReference>
<dbReference type="InterPro" id="IPR017938">
    <property type="entry name" value="Riboflavin_synthase-like_b-brl"/>
</dbReference>
<dbReference type="AlphaFoldDB" id="A0A2P6U0K1"/>
<dbReference type="Gene3D" id="1.20.990.10">
    <property type="entry name" value="NADPH-cytochrome p450 Reductase, Chain A, domain 3"/>
    <property type="match status" value="1"/>
</dbReference>
<evidence type="ECO:0000256" key="8">
    <source>
        <dbReference type="ARBA" id="ARBA00023797"/>
    </source>
</evidence>
<accession>A0A2P6U0K1</accession>
<evidence type="ECO:0000256" key="5">
    <source>
        <dbReference type="ARBA" id="ARBA00022827"/>
    </source>
</evidence>
<dbReference type="Gene3D" id="2.40.30.10">
    <property type="entry name" value="Translation factors"/>
    <property type="match status" value="1"/>
</dbReference>
<dbReference type="GO" id="GO:0010181">
    <property type="term" value="F:FMN binding"/>
    <property type="evidence" value="ECO:0007669"/>
    <property type="project" value="InterPro"/>
</dbReference>
<dbReference type="PANTHER" id="PTHR19384">
    <property type="entry name" value="NITRIC OXIDE SYNTHASE-RELATED"/>
    <property type="match status" value="1"/>
</dbReference>
<dbReference type="SUPFAM" id="SSF52343">
    <property type="entry name" value="Ferredoxin reductase-like, C-terminal NADP-linked domain"/>
    <property type="match status" value="1"/>
</dbReference>
<dbReference type="InterPro" id="IPR039261">
    <property type="entry name" value="FNR_nucleotide-bd"/>
</dbReference>
<protein>
    <recommendedName>
        <fullName evidence="8">NADPH--hemoprotein reductase</fullName>
        <ecNumber evidence="8">1.6.2.4</ecNumber>
    </recommendedName>
</protein>
<organism evidence="12 13">
    <name type="scientific">Chlorella sorokiniana</name>
    <name type="common">Freshwater green alga</name>
    <dbReference type="NCBI Taxonomy" id="3076"/>
    <lineage>
        <taxon>Eukaryota</taxon>
        <taxon>Viridiplantae</taxon>
        <taxon>Chlorophyta</taxon>
        <taxon>core chlorophytes</taxon>
        <taxon>Trebouxiophyceae</taxon>
        <taxon>Chlorellales</taxon>
        <taxon>Chlorellaceae</taxon>
        <taxon>Chlorella clade</taxon>
        <taxon>Chlorella</taxon>
    </lineage>
</organism>
<dbReference type="EMBL" id="LHPG02000003">
    <property type="protein sequence ID" value="PRW59852.1"/>
    <property type="molecule type" value="Genomic_DNA"/>
</dbReference>
<keyword evidence="6" id="KW-0521">NADP</keyword>
<dbReference type="SUPFAM" id="SSF63380">
    <property type="entry name" value="Riboflavin synthase domain-like"/>
    <property type="match status" value="1"/>
</dbReference>
<dbReference type="OrthoDB" id="1856718at2759"/>
<dbReference type="Pfam" id="PF00667">
    <property type="entry name" value="FAD_binding_1"/>
    <property type="match status" value="1"/>
</dbReference>
<dbReference type="InterPro" id="IPR001433">
    <property type="entry name" value="OxRdtase_FAD/NAD-bd"/>
</dbReference>
<proteinExistence type="predicted"/>
<dbReference type="GO" id="GO:0003958">
    <property type="term" value="F:NADPH-hemoprotein reductase activity"/>
    <property type="evidence" value="ECO:0007669"/>
    <property type="project" value="UniProtKB-EC"/>
</dbReference>
<evidence type="ECO:0000259" key="10">
    <source>
        <dbReference type="PROSITE" id="PS50902"/>
    </source>
</evidence>
<keyword evidence="9" id="KW-1133">Transmembrane helix</keyword>